<dbReference type="InterPro" id="IPR036108">
    <property type="entry name" value="4pyrrol_syn_uPrphyn_synt_sf"/>
</dbReference>
<dbReference type="GO" id="GO:0006780">
    <property type="term" value="P:uroporphyrinogen III biosynthetic process"/>
    <property type="evidence" value="ECO:0007669"/>
    <property type="project" value="UniProtKB-UniRule"/>
</dbReference>
<evidence type="ECO:0000256" key="4">
    <source>
        <dbReference type="ARBA" id="ARBA00023239"/>
    </source>
</evidence>
<dbReference type="AlphaFoldDB" id="A0A508X2P2"/>
<dbReference type="EMBL" id="CABFNB010000103">
    <property type="protein sequence ID" value="VTZ62214.1"/>
    <property type="molecule type" value="Genomic_DNA"/>
</dbReference>
<gene>
    <name evidence="11" type="ORF">EMEDMD4_370078</name>
</gene>
<reference evidence="11" key="1">
    <citation type="submission" date="2019-06" db="EMBL/GenBank/DDBJ databases">
        <authorList>
            <person name="Le Quere A."/>
            <person name="Colella S."/>
        </authorList>
    </citation>
    <scope>NUCLEOTIDE SEQUENCE</scope>
    <source>
        <strain evidence="11">EmedicaeMD41</strain>
    </source>
</reference>
<dbReference type="GO" id="GO:0004852">
    <property type="term" value="F:uroporphyrinogen-III synthase activity"/>
    <property type="evidence" value="ECO:0007669"/>
    <property type="project" value="UniProtKB-UniRule"/>
</dbReference>
<evidence type="ECO:0000256" key="2">
    <source>
        <dbReference type="ARBA" id="ARBA00008133"/>
    </source>
</evidence>
<dbReference type="Proteomes" id="UP000507954">
    <property type="component" value="Unassembled WGS sequence"/>
</dbReference>
<name>A0A508X2P2_9HYPH</name>
<evidence type="ECO:0000256" key="6">
    <source>
        <dbReference type="ARBA" id="ARBA00037589"/>
    </source>
</evidence>
<dbReference type="Gene3D" id="3.40.50.10090">
    <property type="match status" value="2"/>
</dbReference>
<dbReference type="NCBIfam" id="NF006621">
    <property type="entry name" value="PRK09189.1"/>
    <property type="match status" value="1"/>
</dbReference>
<sequence>MRVLVTRPRPSAESTAAKLGAMGHETAILPMLQAQHLADAVLTALSVPHQAIAITSAEAVRVLGSLGPALEPHFGTPLFSVGGATARAAGGLGFTDIRTGPGTGEGLAETVAAHLPAGGALVYLAGSPRTGGFERSLHERRVDYRTAECYRMAPVHYSADTLPELVRAGPFDAVLLYSRETARRLIATLRESRLQPADLASRCLCLSWPIREILPAGFVSEVAAAPDEENLFRLLEAE</sequence>
<proteinExistence type="inferred from homology"/>
<comment type="pathway">
    <text evidence="1 9">Porphyrin-containing compound metabolism; protoporphyrin-IX biosynthesis; coproporphyrinogen-III from 5-aminolevulinate: step 3/4.</text>
</comment>
<dbReference type="RefSeq" id="WP_018012740.1">
    <property type="nucleotide sequence ID" value="NZ_CABFNB010000103.1"/>
</dbReference>
<feature type="domain" description="Tetrapyrrole biosynthesis uroporphyrinogen III synthase" evidence="10">
    <location>
        <begin position="14"/>
        <end position="198"/>
    </location>
</feature>
<dbReference type="SUPFAM" id="SSF69618">
    <property type="entry name" value="HemD-like"/>
    <property type="match status" value="1"/>
</dbReference>
<evidence type="ECO:0000256" key="5">
    <source>
        <dbReference type="ARBA" id="ARBA00023244"/>
    </source>
</evidence>
<comment type="similarity">
    <text evidence="2 9">Belongs to the uroporphyrinogen-III synthase family.</text>
</comment>
<dbReference type="Pfam" id="PF02602">
    <property type="entry name" value="HEM4"/>
    <property type="match status" value="1"/>
</dbReference>
<keyword evidence="5 9" id="KW-0627">Porphyrin biosynthesis</keyword>
<keyword evidence="4 9" id="KW-0456">Lyase</keyword>
<evidence type="ECO:0000313" key="11">
    <source>
        <dbReference type="EMBL" id="VTZ62214.1"/>
    </source>
</evidence>
<evidence type="ECO:0000256" key="7">
    <source>
        <dbReference type="ARBA" id="ARBA00040167"/>
    </source>
</evidence>
<dbReference type="InterPro" id="IPR039793">
    <property type="entry name" value="UROS/Hem4"/>
</dbReference>
<protein>
    <recommendedName>
        <fullName evidence="7 9">Uroporphyrinogen-III synthase</fullName>
        <ecNumber evidence="3 9">4.2.1.75</ecNumber>
    </recommendedName>
</protein>
<comment type="function">
    <text evidence="6 9">Catalyzes cyclization of the linear tetrapyrrole, hydroxymethylbilane, to the macrocyclic uroporphyrinogen III.</text>
</comment>
<dbReference type="PANTHER" id="PTHR38042">
    <property type="entry name" value="UROPORPHYRINOGEN-III SYNTHASE, CHLOROPLASTIC"/>
    <property type="match status" value="1"/>
</dbReference>
<evidence type="ECO:0000256" key="1">
    <source>
        <dbReference type="ARBA" id="ARBA00004772"/>
    </source>
</evidence>
<organism evidence="11">
    <name type="scientific">Sinorhizobium medicae</name>
    <dbReference type="NCBI Taxonomy" id="110321"/>
    <lineage>
        <taxon>Bacteria</taxon>
        <taxon>Pseudomonadati</taxon>
        <taxon>Pseudomonadota</taxon>
        <taxon>Alphaproteobacteria</taxon>
        <taxon>Hyphomicrobiales</taxon>
        <taxon>Rhizobiaceae</taxon>
        <taxon>Sinorhizobium/Ensifer group</taxon>
        <taxon>Sinorhizobium</taxon>
    </lineage>
</organism>
<accession>A0A508X2P2</accession>
<dbReference type="GO" id="GO:0006782">
    <property type="term" value="P:protoporphyrinogen IX biosynthetic process"/>
    <property type="evidence" value="ECO:0007669"/>
    <property type="project" value="UniProtKB-UniRule"/>
</dbReference>
<evidence type="ECO:0000259" key="10">
    <source>
        <dbReference type="Pfam" id="PF02602"/>
    </source>
</evidence>
<dbReference type="InterPro" id="IPR003754">
    <property type="entry name" value="4pyrrol_synth_uPrphyn_synth"/>
</dbReference>
<dbReference type="PANTHER" id="PTHR38042:SF1">
    <property type="entry name" value="UROPORPHYRINOGEN-III SYNTHASE, CHLOROPLASTIC"/>
    <property type="match status" value="1"/>
</dbReference>
<dbReference type="CDD" id="cd06578">
    <property type="entry name" value="HemD"/>
    <property type="match status" value="1"/>
</dbReference>
<evidence type="ECO:0000256" key="3">
    <source>
        <dbReference type="ARBA" id="ARBA00013109"/>
    </source>
</evidence>
<evidence type="ECO:0000256" key="9">
    <source>
        <dbReference type="RuleBase" id="RU366031"/>
    </source>
</evidence>
<dbReference type="EC" id="4.2.1.75" evidence="3 9"/>
<evidence type="ECO:0000256" key="8">
    <source>
        <dbReference type="ARBA" id="ARBA00048617"/>
    </source>
</evidence>
<comment type="catalytic activity">
    <reaction evidence="8 9">
        <text>hydroxymethylbilane = uroporphyrinogen III + H2O</text>
        <dbReference type="Rhea" id="RHEA:18965"/>
        <dbReference type="ChEBI" id="CHEBI:15377"/>
        <dbReference type="ChEBI" id="CHEBI:57308"/>
        <dbReference type="ChEBI" id="CHEBI:57845"/>
        <dbReference type="EC" id="4.2.1.75"/>
    </reaction>
</comment>